<keyword evidence="1" id="KW-0378">Hydrolase</keyword>
<name>J6EZS1_TRIAS</name>
<dbReference type="RefSeq" id="XP_014181421.1">
    <property type="nucleotide sequence ID" value="XM_014325946.1"/>
</dbReference>
<dbReference type="EMBL" id="ALBS01000126">
    <property type="protein sequence ID" value="EJT50164.1"/>
    <property type="molecule type" value="Genomic_DNA"/>
</dbReference>
<dbReference type="GO" id="GO:0004553">
    <property type="term" value="F:hydrolase activity, hydrolyzing O-glycosyl compounds"/>
    <property type="evidence" value="ECO:0007669"/>
    <property type="project" value="InterPro"/>
</dbReference>
<accession>J6EZS1</accession>
<feature type="compositionally biased region" description="Gly residues" evidence="3">
    <location>
        <begin position="440"/>
        <end position="450"/>
    </location>
</feature>
<keyword evidence="2" id="KW-0326">Glycosidase</keyword>
<evidence type="ECO:0000256" key="1">
    <source>
        <dbReference type="ARBA" id="ARBA00022801"/>
    </source>
</evidence>
<feature type="compositionally biased region" description="Polar residues" evidence="3">
    <location>
        <begin position="354"/>
        <end position="368"/>
    </location>
</feature>
<feature type="compositionally biased region" description="Low complexity" evidence="3">
    <location>
        <begin position="369"/>
        <end position="439"/>
    </location>
</feature>
<dbReference type="InterPro" id="IPR018087">
    <property type="entry name" value="Glyco_hydro_5_CS"/>
</dbReference>
<dbReference type="InterPro" id="IPR017853">
    <property type="entry name" value="GH"/>
</dbReference>
<dbReference type="Gene3D" id="3.20.20.80">
    <property type="entry name" value="Glycosidases"/>
    <property type="match status" value="1"/>
</dbReference>
<evidence type="ECO:0000313" key="6">
    <source>
        <dbReference type="Proteomes" id="UP000002748"/>
    </source>
</evidence>
<dbReference type="VEuPathDB" id="FungiDB:A1Q1_00631"/>
<organism evidence="5 6">
    <name type="scientific">Trichosporon asahii var. asahii (strain ATCC 90039 / CBS 2479 / JCM 2466 / KCTC 7840 / NBRC 103889/ NCYC 2677 / UAMH 7654)</name>
    <name type="common">Yeast</name>
    <dbReference type="NCBI Taxonomy" id="1186058"/>
    <lineage>
        <taxon>Eukaryota</taxon>
        <taxon>Fungi</taxon>
        <taxon>Dikarya</taxon>
        <taxon>Basidiomycota</taxon>
        <taxon>Agaricomycotina</taxon>
        <taxon>Tremellomycetes</taxon>
        <taxon>Trichosporonales</taxon>
        <taxon>Trichosporonaceae</taxon>
        <taxon>Trichosporon</taxon>
    </lineage>
</organism>
<dbReference type="PROSITE" id="PS00659">
    <property type="entry name" value="GLYCOSYL_HYDROL_F5"/>
    <property type="match status" value="1"/>
</dbReference>
<feature type="compositionally biased region" description="Basic and acidic residues" evidence="3">
    <location>
        <begin position="466"/>
        <end position="479"/>
    </location>
</feature>
<comment type="caution">
    <text evidence="5">The sequence shown here is derived from an EMBL/GenBank/DDBJ whole genome shotgun (WGS) entry which is preliminary data.</text>
</comment>
<sequence length="498" mass="52243">MLFTSLLASLVLASGAAANSWGGNNLLMLQGMEESAQIDFIKRQAADGSKVLRLWVRGYKKGCEKGTNIAIDAPDFETELGKYNDETLDVLDRTLGLIQEHGQGMKVIISPHNANAIYGLWSLTDVYTKFGPRFYNQDEPQKIYDSRLQHILEYKGKHTGKAWKDFSEVILAFDLQNEPFVGAKDCPNLGQADKQWACKRATNMRKILSPDIKIATGGLGGAIDNKCTFMAEAMSCDAIDAISAADWNEQKGSKLMYVEELGIEWRKKGWDIAKTFSDVTSTLNSAGVPWMSWMLIPDVAGNCKDNYNSDTDYNIIPLDKAGDIAKAMSGAAAAKSDQDWGLSAGGGSSGSSSTRPLNQGNGTSSDVMSHTNGTSSSDNGTTTAGGSLSTGGSSSTGETASNGGSSSGETSASGETSSAGGTSSEGTETSSQGATSPGSSTGGSTEGGKGNSQDDSGGAKMGASWSKDDASSSKEKGSWSKDGASASKSDGKSCRLRW</sequence>
<proteinExistence type="predicted"/>
<dbReference type="GO" id="GO:0005975">
    <property type="term" value="P:carbohydrate metabolic process"/>
    <property type="evidence" value="ECO:0007669"/>
    <property type="project" value="InterPro"/>
</dbReference>
<dbReference type="Proteomes" id="UP000002748">
    <property type="component" value="Unassembled WGS sequence"/>
</dbReference>
<feature type="signal peptide" evidence="4">
    <location>
        <begin position="1"/>
        <end position="18"/>
    </location>
</feature>
<dbReference type="HOGENOM" id="CLU_042568_2_0_1"/>
<evidence type="ECO:0000313" key="5">
    <source>
        <dbReference type="EMBL" id="EJT50164.1"/>
    </source>
</evidence>
<dbReference type="AlphaFoldDB" id="J6EZS1"/>
<keyword evidence="4" id="KW-0732">Signal</keyword>
<dbReference type="OrthoDB" id="428177at2759"/>
<dbReference type="KEGG" id="tasa:A1Q1_00631"/>
<protein>
    <submittedName>
        <fullName evidence="5">Beta-1,3-mannanase</fullName>
    </submittedName>
</protein>
<evidence type="ECO:0000256" key="2">
    <source>
        <dbReference type="ARBA" id="ARBA00023295"/>
    </source>
</evidence>
<feature type="chain" id="PRO_5003788001" evidence="4">
    <location>
        <begin position="19"/>
        <end position="498"/>
    </location>
</feature>
<gene>
    <name evidence="5" type="ORF">A1Q1_00631</name>
</gene>
<dbReference type="SUPFAM" id="SSF51445">
    <property type="entry name" value="(Trans)glycosidases"/>
    <property type="match status" value="1"/>
</dbReference>
<evidence type="ECO:0000256" key="3">
    <source>
        <dbReference type="SAM" id="MobiDB-lite"/>
    </source>
</evidence>
<evidence type="ECO:0000256" key="4">
    <source>
        <dbReference type="SAM" id="SignalP"/>
    </source>
</evidence>
<dbReference type="GeneID" id="25984145"/>
<feature type="compositionally biased region" description="Basic and acidic residues" evidence="3">
    <location>
        <begin position="489"/>
        <end position="498"/>
    </location>
</feature>
<feature type="region of interest" description="Disordered" evidence="3">
    <location>
        <begin position="335"/>
        <end position="498"/>
    </location>
</feature>
<reference evidence="5 6" key="1">
    <citation type="journal article" date="2012" name="Eukaryot. Cell">
        <title>Draft genome sequence of CBS 2479, the standard type strain of Trichosporon asahii.</title>
        <authorList>
            <person name="Yang R.Y."/>
            <person name="Li H.T."/>
            <person name="Zhu H."/>
            <person name="Zhou G.P."/>
            <person name="Wang M."/>
            <person name="Wang L."/>
        </authorList>
    </citation>
    <scope>NUCLEOTIDE SEQUENCE [LARGE SCALE GENOMIC DNA]</scope>
    <source>
        <strain evidence="6">ATCC 90039 / CBS 2479 / JCM 2466 / KCTC 7840 / NCYC 2677 / UAMH 7654</strain>
    </source>
</reference>